<keyword evidence="5" id="KW-0677">Repeat</keyword>
<feature type="compositionally biased region" description="Polar residues" evidence="10">
    <location>
        <begin position="1280"/>
        <end position="1290"/>
    </location>
</feature>
<comment type="function">
    <text evidence="1">Cilium-specific protein required for cilia structures.</text>
</comment>
<dbReference type="PANTHER" id="PTHR45973:SF9">
    <property type="entry name" value="LEUCINE-RICH REPEAT-CONTAINING PROTEIN 46"/>
    <property type="match status" value="1"/>
</dbReference>
<keyword evidence="9" id="KW-0175">Coiled coil</keyword>
<evidence type="ECO:0000256" key="8">
    <source>
        <dbReference type="ARBA" id="ARBA00024433"/>
    </source>
</evidence>
<dbReference type="SUPFAM" id="SSF52075">
    <property type="entry name" value="Outer arm dynein light chain 1"/>
    <property type="match status" value="1"/>
</dbReference>
<gene>
    <name evidence="11" type="ORF">PARMNEM_LOCUS14353</name>
</gene>
<feature type="region of interest" description="Disordered" evidence="10">
    <location>
        <begin position="1267"/>
        <end position="1324"/>
    </location>
</feature>
<dbReference type="FunFam" id="3.80.10.10:FF:000166">
    <property type="entry name" value="Dynein assembly factor 1, axonemal"/>
    <property type="match status" value="1"/>
</dbReference>
<proteinExistence type="inferred from homology"/>
<dbReference type="InterPro" id="IPR032675">
    <property type="entry name" value="LRR_dom_sf"/>
</dbReference>
<evidence type="ECO:0000313" key="12">
    <source>
        <dbReference type="Proteomes" id="UP001314205"/>
    </source>
</evidence>
<evidence type="ECO:0000256" key="10">
    <source>
        <dbReference type="SAM" id="MobiDB-lite"/>
    </source>
</evidence>
<feature type="region of interest" description="Disordered" evidence="10">
    <location>
        <begin position="1536"/>
        <end position="1567"/>
    </location>
</feature>
<evidence type="ECO:0000256" key="9">
    <source>
        <dbReference type="SAM" id="Coils"/>
    </source>
</evidence>
<sequence>MDVSEASVECLEKKKAELRTFFSDSKFPEEVIEKIIENELRPLENSFNENRPYISASAPGEVKSEYEVMTGQPFTKIVDSTKPYTSEEVNKMLENNPIIIEKSRQIQIASACRERSEWVCKDICVPLDRINLPCYSEMKDELKSAGNDHSIINNIRYKNMQALKNCALEHEGISECMKGESIKRETDDVVSNSDDSEFEAIDKVVAEYTNKSYETRFQETKDMLLGLAEKYENAITNEKIDSPKKVIKESCILEDSSSNLIENEHTRRILDEIKEEYSINEAMNIPLVYTPVNFDSCSKTERKFSDNFKGTAKDDNVSFEEVFPKGFESKLKDTTKVLNNINSILTCGENNLNSSYQSTCLDCQEIKNFEQNDQSNQKPLEENNKENNIITGSRSNDLATSMGSQSFDERMEQTLHSALETILDIGENENRENNNFEFNEMKNLARNIVEGAENLSTLIRSDITNKLNSMNELLNDVNEALENSRKSNILYQSLIKDNQSQNNDDKIQEKIKVTNENAIDNDYNNLQSDSVTSSQIDKIHNAIGALNKEIKCHEDRIHKSEIDYEARNKECNEFIKEVDKILDKSNKILHPKQYSNAMTLNEHVKDICNENSMVQSYVSAEESEEKRLSEFQKQEIERSKRIDGLLHDIKDKMKDNKEVKRLADNLLRRKEPKTKLTVEYASSISPDDTIDSKAQGDFLNKHDVETNLKNDNTNKGFVVTEIATDMKTNEYEEKKKKEAEEKNQKQKEFRAKLDKETEEANRGLRMTKEFIRNLCKQHKLYRTPHLNDILYLHFKGFSKIENLEEYTGLKCIFLENNGIERIEGLDNQSELKCLYLHYNVIRKIENLQGCPKLDTLNLDHNFVAKIENLHVVPDLHTLSIAHNMLSTVADLEHLVSCKNLSVLDLSYNRLEDPIIVDILADMAILKVLVLTGNPVVRNIPAYRKTLTLRLKELLNLDNRPVFPRDRACAEAWQRGGVQEEVAERKRWIAADHEKTMKSVRYLIKMREEKKAEREAKEKEEREKLGLPPKEEDSQNENDLGKVSVLDGPPTLEEPFGSSAVETKGGVAIDMLSGSEEEDSTSDESDSDSNRNNVKKEEGAIFIVMSAIMNNILLTYYIFRYFKTTTEFEAINNLLFNQTPHTDNKPTATITKGVSERNYEINITEELQSNVENSYEGTTRKPLIEIIDNLDDTKITEDFNIDVSKNRISVSEVPENEDAQNDTDDKIILQTNKTIAISNEQNKSICSEESKNSQENKGLKRIEIKEIKREEIHLPKPVDNNGDTDTTNPENDSTDRDCENKSEEKTEPSAPSYDEPASGKSIANNQGDGAALIRYIFGNDNENDDEDLKPSAEDLEIFAELEKEQQEREARIARGETAVDPMKLYDKDVMEAYHKAQECTPAHELPQPNKSNVTTYKHDNAFDRIALSQLTAGDKPDEKKYKLTQVPGAILFQYVDNEMEYEIGEETLNSSSTSEDSVSLNESRDTDSSDEQDGHFKPAKEGVRTFNRPATAKPTVKSADDSMKSVDDDIKVFTKENAELDNKNTEPVNETDKDATDGTEDVPKPSTSFSAMLNVDRDEAKQSIINTINSYDDDRFPSHGTNYADMAENSRIEESVASEILDRTLKYEEQEFYRQYDLMNSHAGKIDNRTNSIIEHISDQLAHEYSLPEVSRVLEAHMEATEQRWRAGEFVPYALEDSPPDSIVEDNETTLIPSHDSTFEDTLTDDFKEQDVVTTTEINESGITKTTDKSVFDNIDERSKDLNKTSAKDIVIDEQKVDENESVDVFEDCVSITDTKIPDNNKDEFDRSEETYTLEMKLALGRDG</sequence>
<dbReference type="InterPro" id="IPR050576">
    <property type="entry name" value="Cilia_flagella_integrity"/>
</dbReference>
<comment type="similarity">
    <text evidence="3">Belongs to the DNAAF1 family.</text>
</comment>
<keyword evidence="12" id="KW-1185">Reference proteome</keyword>
<feature type="region of interest" description="Disordered" evidence="10">
    <location>
        <begin position="1465"/>
        <end position="1523"/>
    </location>
</feature>
<feature type="region of interest" description="Disordered" evidence="10">
    <location>
        <begin position="1009"/>
        <end position="1063"/>
    </location>
</feature>
<feature type="compositionally biased region" description="Basic and acidic residues" evidence="10">
    <location>
        <begin position="1292"/>
        <end position="1306"/>
    </location>
</feature>
<comment type="subcellular location">
    <subcellularLocation>
        <location evidence="2">Cell projection</location>
        <location evidence="2">Cilium</location>
    </subcellularLocation>
</comment>
<feature type="compositionally biased region" description="Basic and acidic residues" evidence="10">
    <location>
        <begin position="1009"/>
        <end position="1032"/>
    </location>
</feature>
<dbReference type="PANTHER" id="PTHR45973">
    <property type="entry name" value="PROTEIN PHOSPHATASE 1 REGULATORY SUBUNIT SDS22-RELATED"/>
    <property type="match status" value="1"/>
</dbReference>
<dbReference type="Gene3D" id="3.80.10.10">
    <property type="entry name" value="Ribonuclease Inhibitor"/>
    <property type="match status" value="2"/>
</dbReference>
<feature type="compositionally biased region" description="Basic and acidic residues" evidence="10">
    <location>
        <begin position="1536"/>
        <end position="1555"/>
    </location>
</feature>
<protein>
    <recommendedName>
        <fullName evidence="8">Dynein axonemal assembly factor 1 homolog</fullName>
    </recommendedName>
</protein>
<organism evidence="11 12">
    <name type="scientific">Parnassius mnemosyne</name>
    <name type="common">clouded apollo</name>
    <dbReference type="NCBI Taxonomy" id="213953"/>
    <lineage>
        <taxon>Eukaryota</taxon>
        <taxon>Metazoa</taxon>
        <taxon>Ecdysozoa</taxon>
        <taxon>Arthropoda</taxon>
        <taxon>Hexapoda</taxon>
        <taxon>Insecta</taxon>
        <taxon>Pterygota</taxon>
        <taxon>Neoptera</taxon>
        <taxon>Endopterygota</taxon>
        <taxon>Lepidoptera</taxon>
        <taxon>Glossata</taxon>
        <taxon>Ditrysia</taxon>
        <taxon>Papilionoidea</taxon>
        <taxon>Papilionidae</taxon>
        <taxon>Parnassiinae</taxon>
        <taxon>Parnassini</taxon>
        <taxon>Parnassius</taxon>
        <taxon>Driopa</taxon>
    </lineage>
</organism>
<dbReference type="GO" id="GO:0005929">
    <property type="term" value="C:cilium"/>
    <property type="evidence" value="ECO:0007669"/>
    <property type="project" value="UniProtKB-SubCell"/>
</dbReference>
<feature type="compositionally biased region" description="Polar residues" evidence="10">
    <location>
        <begin position="386"/>
        <end position="401"/>
    </location>
</feature>
<dbReference type="SMART" id="SM00365">
    <property type="entry name" value="LRR_SD22"/>
    <property type="match status" value="5"/>
</dbReference>
<evidence type="ECO:0000256" key="7">
    <source>
        <dbReference type="ARBA" id="ARBA00023273"/>
    </source>
</evidence>
<dbReference type="PROSITE" id="PS51450">
    <property type="entry name" value="LRR"/>
    <property type="match status" value="4"/>
</dbReference>
<evidence type="ECO:0000256" key="4">
    <source>
        <dbReference type="ARBA" id="ARBA00022614"/>
    </source>
</evidence>
<evidence type="ECO:0000256" key="1">
    <source>
        <dbReference type="ARBA" id="ARBA00003843"/>
    </source>
</evidence>
<evidence type="ECO:0000313" key="11">
    <source>
        <dbReference type="EMBL" id="CAK1594772.1"/>
    </source>
</evidence>
<dbReference type="EMBL" id="CAVLGL010000090">
    <property type="protein sequence ID" value="CAK1594772.1"/>
    <property type="molecule type" value="Genomic_DNA"/>
</dbReference>
<feature type="coiled-coil region" evidence="9">
    <location>
        <begin position="728"/>
        <end position="759"/>
    </location>
</feature>
<dbReference type="Pfam" id="PF14580">
    <property type="entry name" value="LRR_9"/>
    <property type="match status" value="1"/>
</dbReference>
<name>A0AAV1LL01_9NEOP</name>
<keyword evidence="4" id="KW-0433">Leucine-rich repeat</keyword>
<dbReference type="Proteomes" id="UP001314205">
    <property type="component" value="Unassembled WGS sequence"/>
</dbReference>
<evidence type="ECO:0000256" key="3">
    <source>
        <dbReference type="ARBA" id="ARBA00006453"/>
    </source>
</evidence>
<feature type="compositionally biased region" description="Polar residues" evidence="10">
    <location>
        <begin position="1466"/>
        <end position="1480"/>
    </location>
</feature>
<reference evidence="11 12" key="1">
    <citation type="submission" date="2023-11" db="EMBL/GenBank/DDBJ databases">
        <authorList>
            <person name="Hedman E."/>
            <person name="Englund M."/>
            <person name="Stromberg M."/>
            <person name="Nyberg Akerstrom W."/>
            <person name="Nylinder S."/>
            <person name="Jareborg N."/>
            <person name="Kallberg Y."/>
            <person name="Kronander E."/>
        </authorList>
    </citation>
    <scope>NUCLEOTIDE SEQUENCE [LARGE SCALE GENOMIC DNA]</scope>
</reference>
<evidence type="ECO:0000256" key="5">
    <source>
        <dbReference type="ARBA" id="ARBA00022737"/>
    </source>
</evidence>
<evidence type="ECO:0000256" key="2">
    <source>
        <dbReference type="ARBA" id="ARBA00004138"/>
    </source>
</evidence>
<keyword evidence="6" id="KW-0969">Cilium</keyword>
<feature type="compositionally biased region" description="Basic and acidic residues" evidence="10">
    <location>
        <begin position="1481"/>
        <end position="1502"/>
    </location>
</feature>
<keyword evidence="7" id="KW-0966">Cell projection</keyword>
<dbReference type="InterPro" id="IPR001611">
    <property type="entry name" value="Leu-rich_rpt"/>
</dbReference>
<evidence type="ECO:0000256" key="6">
    <source>
        <dbReference type="ARBA" id="ARBA00023069"/>
    </source>
</evidence>
<feature type="region of interest" description="Disordered" evidence="10">
    <location>
        <begin position="372"/>
        <end position="401"/>
    </location>
</feature>
<accession>A0AAV1LL01</accession>
<comment type="caution">
    <text evidence="11">The sequence shown here is derived from an EMBL/GenBank/DDBJ whole genome shotgun (WGS) entry which is preliminary data.</text>
</comment>